<dbReference type="InterPro" id="IPR036812">
    <property type="entry name" value="NAD(P)_OxRdtase_dom_sf"/>
</dbReference>
<keyword evidence="2" id="KW-0560">Oxidoreductase</keyword>
<dbReference type="InterPro" id="IPR050523">
    <property type="entry name" value="AKR_Detox_Biosynth"/>
</dbReference>
<name>A0A7S1ETB3_9RHOD</name>
<protein>
    <recommendedName>
        <fullName evidence="3">NADP-dependent oxidoreductase domain-containing protein</fullName>
    </recommendedName>
</protein>
<reference evidence="4" key="1">
    <citation type="submission" date="2021-01" db="EMBL/GenBank/DDBJ databases">
        <authorList>
            <person name="Corre E."/>
            <person name="Pelletier E."/>
            <person name="Niang G."/>
            <person name="Scheremetjew M."/>
            <person name="Finn R."/>
            <person name="Kale V."/>
            <person name="Holt S."/>
            <person name="Cochrane G."/>
            <person name="Meng A."/>
            <person name="Brown T."/>
            <person name="Cohen L."/>
        </authorList>
    </citation>
    <scope>NUCLEOTIDE SEQUENCE</scope>
    <source>
        <strain evidence="4">CCMP3278</strain>
    </source>
</reference>
<evidence type="ECO:0000256" key="1">
    <source>
        <dbReference type="ARBA" id="ARBA00022857"/>
    </source>
</evidence>
<dbReference type="AlphaFoldDB" id="A0A7S1ETB3"/>
<evidence type="ECO:0000256" key="2">
    <source>
        <dbReference type="ARBA" id="ARBA00023002"/>
    </source>
</evidence>
<proteinExistence type="predicted"/>
<dbReference type="EMBL" id="HBFP01009268">
    <property type="protein sequence ID" value="CAD8822245.1"/>
    <property type="molecule type" value="Transcribed_RNA"/>
</dbReference>
<dbReference type="PANTHER" id="PTHR43364">
    <property type="entry name" value="NADH-SPECIFIC METHYLGLYOXAL REDUCTASE-RELATED"/>
    <property type="match status" value="1"/>
</dbReference>
<accession>A0A7S1ETB3</accession>
<evidence type="ECO:0000259" key="3">
    <source>
        <dbReference type="Pfam" id="PF00248"/>
    </source>
</evidence>
<dbReference type="SUPFAM" id="SSF51430">
    <property type="entry name" value="NAD(P)-linked oxidoreductase"/>
    <property type="match status" value="1"/>
</dbReference>
<dbReference type="CDD" id="cd19094">
    <property type="entry name" value="AKR_Tas-like"/>
    <property type="match status" value="1"/>
</dbReference>
<dbReference type="InterPro" id="IPR023210">
    <property type="entry name" value="NADP_OxRdtase_dom"/>
</dbReference>
<gene>
    <name evidence="4" type="ORF">TOLI1172_LOCUS6641</name>
</gene>
<dbReference type="Pfam" id="PF00248">
    <property type="entry name" value="Aldo_ket_red"/>
    <property type="match status" value="1"/>
</dbReference>
<organism evidence="4">
    <name type="scientific">Timspurckia oligopyrenoides</name>
    <dbReference type="NCBI Taxonomy" id="708627"/>
    <lineage>
        <taxon>Eukaryota</taxon>
        <taxon>Rhodophyta</taxon>
        <taxon>Bangiophyceae</taxon>
        <taxon>Porphyridiales</taxon>
        <taxon>Porphyridiaceae</taxon>
        <taxon>Timspurckia</taxon>
    </lineage>
</organism>
<dbReference type="PANTHER" id="PTHR43364:SF4">
    <property type="entry name" value="NAD(P)-LINKED OXIDOREDUCTASE SUPERFAMILY PROTEIN"/>
    <property type="match status" value="1"/>
</dbReference>
<feature type="domain" description="NADP-dependent oxidoreductase" evidence="3">
    <location>
        <begin position="75"/>
        <end position="399"/>
    </location>
</feature>
<evidence type="ECO:0000313" key="4">
    <source>
        <dbReference type="EMBL" id="CAD8822245.1"/>
    </source>
</evidence>
<dbReference type="GO" id="GO:0016491">
    <property type="term" value="F:oxidoreductase activity"/>
    <property type="evidence" value="ECO:0007669"/>
    <property type="project" value="UniProtKB-KW"/>
</dbReference>
<sequence length="409" mass="45827">MEVMAFVGFCGGVGGVETGFRKSQWNGNTSVINGPIQRTRACGYGLNMSVAPSETKKGSDLRFRKLGDSDLLVPEICLGTMTFARQNTLEEGFQQMDTAFEFGVNFIDTAEMYPVPIQDGSKWGETEKVVGKWMKTKNRDDIILATKVAGAGRSMSYVRGGPRVDRKNIREAVHGSLKRLEIDTIDLLQIHWPDRYVPMFGSRQYDITQEREAVPIETQLEAMQELIDEGKVRYIGLSNETAFGVCEFCRIAELNNLPKVVSIQNSYSLLHREFESALAEACAPSNYNVPLLAYSPLAGGALTGKYNQGKVPENARFNLFPNYMTRFQESLSMEAVREYVKLAQKYDMSPSTLALAFARAQWFNISSIIGATNLEQLQENLKAFSVTLSDEIIDEINAIHKRYRDPPLM</sequence>
<dbReference type="FunFam" id="3.20.20.100:FF:000005">
    <property type="entry name" value="NADP(H)-dependent aldo-keto reductase"/>
    <property type="match status" value="1"/>
</dbReference>
<dbReference type="Gene3D" id="3.20.20.100">
    <property type="entry name" value="NADP-dependent oxidoreductase domain"/>
    <property type="match status" value="1"/>
</dbReference>
<keyword evidence="1" id="KW-0521">NADP</keyword>